<reference evidence="6 7" key="1">
    <citation type="submission" date="2024-11" db="EMBL/GenBank/DDBJ databases">
        <title>Chromosome-level genome assembly of Eucalyptus globulus Labill. provides insights into its genome evolution.</title>
        <authorList>
            <person name="Li X."/>
        </authorList>
    </citation>
    <scope>NUCLEOTIDE SEQUENCE [LARGE SCALE GENOMIC DNA]</scope>
    <source>
        <strain evidence="6">CL2024</strain>
        <tissue evidence="6">Fresh tender leaves</tissue>
    </source>
</reference>
<dbReference type="CDD" id="cd15795">
    <property type="entry name" value="PMEI-Pla_a_1_like"/>
    <property type="match status" value="1"/>
</dbReference>
<dbReference type="InterPro" id="IPR034088">
    <property type="entry name" value="Pla_a_1-like"/>
</dbReference>
<dbReference type="PANTHER" id="PTHR35357:SF8">
    <property type="entry name" value="OS01G0111000 PROTEIN"/>
    <property type="match status" value="1"/>
</dbReference>
<dbReference type="SUPFAM" id="SSF101148">
    <property type="entry name" value="Plant invertase/pectin methylesterase inhibitor"/>
    <property type="match status" value="1"/>
</dbReference>
<dbReference type="InterPro" id="IPR006501">
    <property type="entry name" value="Pectinesterase_inhib_dom"/>
</dbReference>
<accession>A0ABD3JH29</accession>
<sequence length="182" mass="20315">MDRAFSISSLYLILFLVIFHRVQSVNDIVEDTCKKIAAKDQQVNFDFCVKSLGSDPESYKADLEGLGLIGIKLLQANLTNTMEYIKQLLKQKLEPSLLKALSLCLDTYTSSTYGTDMISAYKAKIYYEVINWGSAVATSEDTCDTQVSRKRGMVPPLTKRNADILQSCLIALWIVEILDGIA</sequence>
<evidence type="ECO:0000256" key="4">
    <source>
        <dbReference type="SAM" id="SignalP"/>
    </source>
</evidence>
<evidence type="ECO:0000256" key="1">
    <source>
        <dbReference type="ARBA" id="ARBA00022729"/>
    </source>
</evidence>
<feature type="chain" id="PRO_5044840277" description="Pectinesterase inhibitor domain-containing protein" evidence="4">
    <location>
        <begin position="25"/>
        <end position="182"/>
    </location>
</feature>
<feature type="signal peptide" evidence="4">
    <location>
        <begin position="1"/>
        <end position="24"/>
    </location>
</feature>
<dbReference type="InterPro" id="IPR035513">
    <property type="entry name" value="Invertase/methylesterase_inhib"/>
</dbReference>
<dbReference type="EMBL" id="JBJKBG010000008">
    <property type="protein sequence ID" value="KAL3725333.1"/>
    <property type="molecule type" value="Genomic_DNA"/>
</dbReference>
<keyword evidence="1 4" id="KW-0732">Signal</keyword>
<comment type="similarity">
    <text evidence="3">Belongs to the PMEI family.</text>
</comment>
<dbReference type="Pfam" id="PF04043">
    <property type="entry name" value="PMEI"/>
    <property type="match status" value="1"/>
</dbReference>
<dbReference type="PANTHER" id="PTHR35357">
    <property type="entry name" value="OS02G0537100 PROTEIN"/>
    <property type="match status" value="1"/>
</dbReference>
<protein>
    <recommendedName>
        <fullName evidence="5">Pectinesterase inhibitor domain-containing protein</fullName>
    </recommendedName>
</protein>
<dbReference type="NCBIfam" id="TIGR01614">
    <property type="entry name" value="PME_inhib"/>
    <property type="match status" value="1"/>
</dbReference>
<evidence type="ECO:0000256" key="2">
    <source>
        <dbReference type="ARBA" id="ARBA00023157"/>
    </source>
</evidence>
<comment type="caution">
    <text evidence="6">The sequence shown here is derived from an EMBL/GenBank/DDBJ whole genome shotgun (WGS) entry which is preliminary data.</text>
</comment>
<evidence type="ECO:0000256" key="3">
    <source>
        <dbReference type="ARBA" id="ARBA00038471"/>
    </source>
</evidence>
<evidence type="ECO:0000313" key="7">
    <source>
        <dbReference type="Proteomes" id="UP001634007"/>
    </source>
</evidence>
<dbReference type="Gene3D" id="1.20.140.40">
    <property type="entry name" value="Invertase/pectin methylesterase inhibitor family protein"/>
    <property type="match status" value="1"/>
</dbReference>
<evidence type="ECO:0000259" key="5">
    <source>
        <dbReference type="SMART" id="SM00856"/>
    </source>
</evidence>
<keyword evidence="7" id="KW-1185">Reference proteome</keyword>
<dbReference type="Proteomes" id="UP001634007">
    <property type="component" value="Unassembled WGS sequence"/>
</dbReference>
<dbReference type="SMART" id="SM00856">
    <property type="entry name" value="PMEI"/>
    <property type="match status" value="1"/>
</dbReference>
<keyword evidence="2" id="KW-1015">Disulfide bond</keyword>
<feature type="domain" description="Pectinesterase inhibitor" evidence="5">
    <location>
        <begin position="24"/>
        <end position="174"/>
    </location>
</feature>
<gene>
    <name evidence="6" type="ORF">ACJRO7_030358</name>
</gene>
<dbReference type="AlphaFoldDB" id="A0ABD3JH29"/>
<proteinExistence type="inferred from homology"/>
<organism evidence="6 7">
    <name type="scientific">Eucalyptus globulus</name>
    <name type="common">Tasmanian blue gum</name>
    <dbReference type="NCBI Taxonomy" id="34317"/>
    <lineage>
        <taxon>Eukaryota</taxon>
        <taxon>Viridiplantae</taxon>
        <taxon>Streptophyta</taxon>
        <taxon>Embryophyta</taxon>
        <taxon>Tracheophyta</taxon>
        <taxon>Spermatophyta</taxon>
        <taxon>Magnoliopsida</taxon>
        <taxon>eudicotyledons</taxon>
        <taxon>Gunneridae</taxon>
        <taxon>Pentapetalae</taxon>
        <taxon>rosids</taxon>
        <taxon>malvids</taxon>
        <taxon>Myrtales</taxon>
        <taxon>Myrtaceae</taxon>
        <taxon>Myrtoideae</taxon>
        <taxon>Eucalypteae</taxon>
        <taxon>Eucalyptus</taxon>
    </lineage>
</organism>
<evidence type="ECO:0000313" key="6">
    <source>
        <dbReference type="EMBL" id="KAL3725333.1"/>
    </source>
</evidence>
<name>A0ABD3JH29_EUCGL</name>